<reference evidence="3" key="1">
    <citation type="submission" date="2018-12" db="EMBL/GenBank/DDBJ databases">
        <title>Tengunoibacter tsumagoiensis gen. nov., sp. nov., Dictyobacter kobayashii sp. nov., D. alpinus sp. nov., and D. joshuensis sp. nov. and description of Dictyobacteraceae fam. nov. within the order Ktedonobacterales isolated from Tengu-no-mugimeshi.</title>
        <authorList>
            <person name="Wang C.M."/>
            <person name="Zheng Y."/>
            <person name="Sakai Y."/>
            <person name="Toyoda A."/>
            <person name="Minakuchi Y."/>
            <person name="Abe K."/>
            <person name="Yokota A."/>
            <person name="Yabe S."/>
        </authorList>
    </citation>
    <scope>NUCLEOTIDE SEQUENCE [LARGE SCALE GENOMIC DNA]</scope>
    <source>
        <strain evidence="3">S-27</strain>
    </source>
</reference>
<dbReference type="Proteomes" id="UP000287224">
    <property type="component" value="Unassembled WGS sequence"/>
</dbReference>
<comment type="caution">
    <text evidence="2">The sequence shown here is derived from an EMBL/GenBank/DDBJ whole genome shotgun (WGS) entry which is preliminary data.</text>
</comment>
<accession>A0A401ZCF3</accession>
<dbReference type="Pfam" id="PF14243">
    <property type="entry name" value="R2K_3"/>
    <property type="match status" value="1"/>
</dbReference>
<evidence type="ECO:0000313" key="3">
    <source>
        <dbReference type="Proteomes" id="UP000287224"/>
    </source>
</evidence>
<dbReference type="OrthoDB" id="5355744at2"/>
<feature type="domain" description="ATP-grasp" evidence="1">
    <location>
        <begin position="146"/>
        <end position="301"/>
    </location>
</feature>
<dbReference type="InterPro" id="IPR025643">
    <property type="entry name" value="R2K_3"/>
</dbReference>
<dbReference type="RefSeq" id="WP_126595660.1">
    <property type="nucleotide sequence ID" value="NZ_BIFQ01000001.1"/>
</dbReference>
<proteinExistence type="predicted"/>
<evidence type="ECO:0000259" key="1">
    <source>
        <dbReference type="Pfam" id="PF14243"/>
    </source>
</evidence>
<protein>
    <recommendedName>
        <fullName evidence="1">ATP-grasp domain-containing protein</fullName>
    </recommendedName>
</protein>
<dbReference type="AlphaFoldDB" id="A0A401ZCF3"/>
<name>A0A401ZCF3_9CHLR</name>
<sequence length="310" mass="35707">MRMIFCADPWNVRQSEPMYADEIAVAEQLNVPFSLLNFEALVDQHNDTRALRRVDAADTPELAIYRGWMLKPEDYMLLYAALAERNLFLINMPLAYTHCHYLPESYDLTRDLSPATVWLRMAEIDNDDGQIDFDAIMQILQPFDDRPLIVKDFAKSRKHEWFEACYIPAASDRAAVERVVSRFIQLQGDDLAEGLVFREFVQLEPLGPHSKSGMPLTREYRLFFCDGQHLLTIPYWEEGSYDGELPPLELLSPVARRIQSRFFTMDVARQLNGTWSIIELGDGQVVGLPERTDIADFYQALIHTATLQLP</sequence>
<gene>
    <name evidence="2" type="ORF">KDAU_18410</name>
</gene>
<keyword evidence="3" id="KW-1185">Reference proteome</keyword>
<evidence type="ECO:0000313" key="2">
    <source>
        <dbReference type="EMBL" id="GCE04512.1"/>
    </source>
</evidence>
<organism evidence="2 3">
    <name type="scientific">Dictyobacter aurantiacus</name>
    <dbReference type="NCBI Taxonomy" id="1936993"/>
    <lineage>
        <taxon>Bacteria</taxon>
        <taxon>Bacillati</taxon>
        <taxon>Chloroflexota</taxon>
        <taxon>Ktedonobacteria</taxon>
        <taxon>Ktedonobacterales</taxon>
        <taxon>Dictyobacteraceae</taxon>
        <taxon>Dictyobacter</taxon>
    </lineage>
</organism>
<dbReference type="EMBL" id="BIFQ01000001">
    <property type="protein sequence ID" value="GCE04512.1"/>
    <property type="molecule type" value="Genomic_DNA"/>
</dbReference>